<dbReference type="InterPro" id="IPR001279">
    <property type="entry name" value="Metallo-B-lactamas"/>
</dbReference>
<dbReference type="KEGG" id="htl:HPTL_0911"/>
<protein>
    <submittedName>
        <fullName evidence="2">Hypothetical flavoprotein</fullName>
    </submittedName>
</protein>
<dbReference type="Pfam" id="PF19583">
    <property type="entry name" value="ODP"/>
    <property type="match status" value="1"/>
</dbReference>
<name>A0A2Z6DXX8_HYDTE</name>
<accession>A0A2Z6DXX8</accession>
<evidence type="ECO:0000259" key="1">
    <source>
        <dbReference type="SMART" id="SM00849"/>
    </source>
</evidence>
<organism evidence="2 3">
    <name type="scientific">Hydrogenophilus thermoluteolus</name>
    <name type="common">Pseudomonas hydrogenothermophila</name>
    <dbReference type="NCBI Taxonomy" id="297"/>
    <lineage>
        <taxon>Bacteria</taxon>
        <taxon>Pseudomonadati</taxon>
        <taxon>Pseudomonadota</taxon>
        <taxon>Hydrogenophilia</taxon>
        <taxon>Hydrogenophilales</taxon>
        <taxon>Hydrogenophilaceae</taxon>
        <taxon>Hydrogenophilus</taxon>
    </lineage>
</organism>
<feature type="domain" description="Metallo-beta-lactamase" evidence="1">
    <location>
        <begin position="29"/>
        <end position="222"/>
    </location>
</feature>
<dbReference type="InterPro" id="IPR036866">
    <property type="entry name" value="RibonucZ/Hydroxyglut_hydro"/>
</dbReference>
<dbReference type="PANTHER" id="PTHR43041">
    <property type="entry name" value="HYDROLASE, METALLO-BETA-LACTAMASE SUPERFAMILY"/>
    <property type="match status" value="1"/>
</dbReference>
<dbReference type="OrthoDB" id="9768433at2"/>
<dbReference type="SMART" id="SM00849">
    <property type="entry name" value="Lactamase_B"/>
    <property type="match status" value="1"/>
</dbReference>
<gene>
    <name evidence="2" type="ORF">HPTL_0911</name>
</gene>
<dbReference type="Gene3D" id="3.60.15.10">
    <property type="entry name" value="Ribonuclease Z/Hydroxyacylglutathione hydrolase-like"/>
    <property type="match status" value="1"/>
</dbReference>
<dbReference type="RefSeq" id="WP_119334939.1">
    <property type="nucleotide sequence ID" value="NZ_AP018558.1"/>
</dbReference>
<evidence type="ECO:0000313" key="3">
    <source>
        <dbReference type="Proteomes" id="UP000262004"/>
    </source>
</evidence>
<dbReference type="PANTHER" id="PTHR43041:SF1">
    <property type="entry name" value="METALLO-BETA-LACTAMASE DOMAIN-CONTAINING PROTEIN"/>
    <property type="match status" value="1"/>
</dbReference>
<sequence>MRNLELYRDSNHLCVLLHETEGNEEEGIHSNQYLILHREEGVLLDPGGFGVMPDVLEAMLDYCTPEQIKAIILSHQDPDIVGGLASWLEITQAQVWISRLWTRFIPHYGLPPKAVERLIAIPDEGARFTWNDGTELELLPAHFLHSEGNFHVYDPTSQILFSGDLGAAEMSSAALSPFVDDFPAHVCQIAGFHRRYMVSHRAVAVWRATLGDRPLSMIAPQHGAIYRGRAITDFLAWIDELPCGVDCLQPGGRFLP</sequence>
<dbReference type="AlphaFoldDB" id="A0A2Z6DXX8"/>
<evidence type="ECO:0000313" key="2">
    <source>
        <dbReference type="EMBL" id="BBD77179.1"/>
    </source>
</evidence>
<dbReference type="EMBL" id="AP018558">
    <property type="protein sequence ID" value="BBD77179.1"/>
    <property type="molecule type" value="Genomic_DNA"/>
</dbReference>
<dbReference type="InterPro" id="IPR045761">
    <property type="entry name" value="ODP_dom"/>
</dbReference>
<proteinExistence type="predicted"/>
<dbReference type="CDD" id="cd07709">
    <property type="entry name" value="flavodiiron_proteins_MBL-fold"/>
    <property type="match status" value="1"/>
</dbReference>
<dbReference type="SUPFAM" id="SSF56281">
    <property type="entry name" value="Metallo-hydrolase/oxidoreductase"/>
    <property type="match status" value="1"/>
</dbReference>
<reference evidence="2 3" key="1">
    <citation type="submission" date="2018-04" db="EMBL/GenBank/DDBJ databases">
        <title>Complete genome sequence of Hydrogenophilus thermoluteolus TH-1.</title>
        <authorList>
            <person name="Arai H."/>
        </authorList>
    </citation>
    <scope>NUCLEOTIDE SEQUENCE [LARGE SCALE GENOMIC DNA]</scope>
    <source>
        <strain evidence="2 3">TH-1</strain>
    </source>
</reference>
<dbReference type="Proteomes" id="UP000262004">
    <property type="component" value="Chromosome"/>
</dbReference>
<keyword evidence="3" id="KW-1185">Reference proteome</keyword>